<dbReference type="NCBIfam" id="TIGR02548">
    <property type="entry name" value="casB_cse2"/>
    <property type="match status" value="1"/>
</dbReference>
<protein>
    <submittedName>
        <fullName evidence="2">Type I-E CRISPR-associated protein Cse2/CasB</fullName>
    </submittedName>
</protein>
<gene>
    <name evidence="2" type="primary">casB</name>
    <name evidence="2" type="synonym">cse2</name>
    <name evidence="2" type="ORF">WDS16_17935</name>
</gene>
<accession>A0ABZ2PDP3</accession>
<feature type="compositionally biased region" description="Polar residues" evidence="1">
    <location>
        <begin position="202"/>
        <end position="218"/>
    </location>
</feature>
<evidence type="ECO:0000313" key="3">
    <source>
        <dbReference type="Proteomes" id="UP001432000"/>
    </source>
</evidence>
<reference evidence="2 3" key="1">
    <citation type="submission" date="2024-03" db="EMBL/GenBank/DDBJ databases">
        <title>Natural products discovery in diverse microorganisms through a two-stage MS feature dereplication strategy.</title>
        <authorList>
            <person name="Zhang R."/>
        </authorList>
    </citation>
    <scope>NUCLEOTIDE SEQUENCE [LARGE SCALE GENOMIC DNA]</scope>
    <source>
        <strain evidence="2 3">18930</strain>
    </source>
</reference>
<dbReference type="InterPro" id="IPR038287">
    <property type="entry name" value="Cse2_sf"/>
</dbReference>
<dbReference type="InterPro" id="IPR013382">
    <property type="entry name" value="CRISPR-assoc_prot_Cse2"/>
</dbReference>
<keyword evidence="3" id="KW-1185">Reference proteome</keyword>
<proteinExistence type="predicted"/>
<feature type="region of interest" description="Disordered" evidence="1">
    <location>
        <begin position="196"/>
        <end position="218"/>
    </location>
</feature>
<name>A0ABZ2PDP3_9NOCA</name>
<evidence type="ECO:0000313" key="2">
    <source>
        <dbReference type="EMBL" id="WXG67125.1"/>
    </source>
</evidence>
<dbReference type="Proteomes" id="UP001432000">
    <property type="component" value="Chromosome"/>
</dbReference>
<dbReference type="Pfam" id="PF09485">
    <property type="entry name" value="CRISPR_Cse2"/>
    <property type="match status" value="1"/>
</dbReference>
<dbReference type="EMBL" id="CP147846">
    <property type="protein sequence ID" value="WXG67125.1"/>
    <property type="molecule type" value="Genomic_DNA"/>
</dbReference>
<dbReference type="Gene3D" id="1.10.520.40">
    <property type="entry name" value="CRISPR-associated protein Cse2"/>
    <property type="match status" value="1"/>
</dbReference>
<organism evidence="2 3">
    <name type="scientific">Rhodococcus sovatensis</name>
    <dbReference type="NCBI Taxonomy" id="1805840"/>
    <lineage>
        <taxon>Bacteria</taxon>
        <taxon>Bacillati</taxon>
        <taxon>Actinomycetota</taxon>
        <taxon>Actinomycetes</taxon>
        <taxon>Mycobacteriales</taxon>
        <taxon>Nocardiaceae</taxon>
        <taxon>Rhodococcus</taxon>
    </lineage>
</organism>
<dbReference type="CDD" id="cd09731">
    <property type="entry name" value="Cse2_I-E"/>
    <property type="match status" value="1"/>
</dbReference>
<dbReference type="RefSeq" id="WP_338886549.1">
    <property type="nucleotide sequence ID" value="NZ_CP147846.1"/>
</dbReference>
<evidence type="ECO:0000256" key="1">
    <source>
        <dbReference type="SAM" id="MobiDB-lite"/>
    </source>
</evidence>
<sequence length="218" mass="23918">MIEKQSHTTRDESLHKAVIGRIGVIQARRGDGFRHPDIDARLARLRRAVLAEPGTVPEIWDDTVGSLPDGLRFGEGPSQWEFAVHEAMTLYALHQQSKEAPVHKIGVSLGTAVQKLVPASERDKANPLRSRFQAVSLAQTRAGVTHHLRSLVALLRAADEPLDYGKLAIDLRQLQDPVLAPYVRLRWGRTFARVASTEPDATPNSLQNGSSTTDSEGA</sequence>